<protein>
    <submittedName>
        <fullName evidence="1">Tryptophan 2,3-dioxygenase</fullName>
    </submittedName>
</protein>
<dbReference type="Pfam" id="PF03301">
    <property type="entry name" value="Trp_dioxygenase"/>
    <property type="match status" value="1"/>
</dbReference>
<dbReference type="GO" id="GO:0004833">
    <property type="term" value="F:L-tryptophan 2,3-dioxygenase activity"/>
    <property type="evidence" value="ECO:0007669"/>
    <property type="project" value="InterPro"/>
</dbReference>
<dbReference type="Proteomes" id="UP000501802">
    <property type="component" value="Chromosome"/>
</dbReference>
<dbReference type="Gene3D" id="1.20.58.480">
    <property type="match status" value="1"/>
</dbReference>
<dbReference type="EMBL" id="CP050063">
    <property type="protein sequence ID" value="QIP16141.1"/>
    <property type="molecule type" value="Genomic_DNA"/>
</dbReference>
<organism evidence="1 2">
    <name type="scientific">Spirosoma aureum</name>
    <dbReference type="NCBI Taxonomy" id="2692134"/>
    <lineage>
        <taxon>Bacteria</taxon>
        <taxon>Pseudomonadati</taxon>
        <taxon>Bacteroidota</taxon>
        <taxon>Cytophagia</taxon>
        <taxon>Cytophagales</taxon>
        <taxon>Cytophagaceae</taxon>
        <taxon>Spirosoma</taxon>
    </lineage>
</organism>
<dbReference type="GO" id="GO:0019442">
    <property type="term" value="P:L-tryptophan catabolic process to acetyl-CoA"/>
    <property type="evidence" value="ECO:0007669"/>
    <property type="project" value="TreeGrafter"/>
</dbReference>
<keyword evidence="1" id="KW-0223">Dioxygenase</keyword>
<dbReference type="SUPFAM" id="SSF140959">
    <property type="entry name" value="Indolic compounds 2,3-dioxygenase-like"/>
    <property type="match status" value="1"/>
</dbReference>
<dbReference type="InterPro" id="IPR004981">
    <property type="entry name" value="Trp_2_3_dOase"/>
</dbReference>
<dbReference type="KEGG" id="spib:G8759_27650"/>
<evidence type="ECO:0000313" key="1">
    <source>
        <dbReference type="EMBL" id="QIP16141.1"/>
    </source>
</evidence>
<accession>A0A6G9AUJ1</accession>
<keyword evidence="1" id="KW-0560">Oxidoreductase</keyword>
<dbReference type="GO" id="GO:0046872">
    <property type="term" value="F:metal ion binding"/>
    <property type="evidence" value="ECO:0007669"/>
    <property type="project" value="InterPro"/>
</dbReference>
<proteinExistence type="predicted"/>
<name>A0A6G9AUJ1_9BACT</name>
<dbReference type="PANTHER" id="PTHR10138:SF0">
    <property type="entry name" value="TRYPTOPHAN 2,3-DIOXYGENASE"/>
    <property type="match status" value="1"/>
</dbReference>
<sequence length="310" mass="36573">MHESLTDKLNQLEQKFAAMGQDMASYLEGLLQADYLTYWDYIHLETLLSLQNPKTAYPDELIFVTYHQITELYFKLILHEIDQIAHAEPLTADFFVARMGRLNRYFTLLEESFSVMITGMERDQFLKFRMALLPSSGFQSVQFRQIEIVSTDFRNLLIAAPEEPAYISDLYEFMYWKLGATELATQQKTLTLRQFDQHNSSHLIRLAEDYQFKNVLHRYQKLEHDGQSTSELVTALREYDWRVNVRWKLAHLRSAVQYLHKQPEDIRATGGTNWQTYLPPRQQQIVFFPELWTEDELSNWGQSTSPPEPL</sequence>
<gene>
    <name evidence="1" type="ORF">G8759_27650</name>
</gene>
<dbReference type="RefSeq" id="WP_167215751.1">
    <property type="nucleotide sequence ID" value="NZ_CP050063.1"/>
</dbReference>
<evidence type="ECO:0000313" key="2">
    <source>
        <dbReference type="Proteomes" id="UP000501802"/>
    </source>
</evidence>
<dbReference type="InterPro" id="IPR037217">
    <property type="entry name" value="Trp/Indoleamine_2_3_dOase-like"/>
</dbReference>
<reference evidence="1 2" key="1">
    <citation type="submission" date="2020-03" db="EMBL/GenBank/DDBJ databases">
        <authorList>
            <person name="Kim M.K."/>
        </authorList>
    </citation>
    <scope>NUCLEOTIDE SEQUENCE [LARGE SCALE GENOMIC DNA]</scope>
    <source>
        <strain evidence="1 2">BT328</strain>
    </source>
</reference>
<dbReference type="GO" id="GO:0020037">
    <property type="term" value="F:heme binding"/>
    <property type="evidence" value="ECO:0007669"/>
    <property type="project" value="InterPro"/>
</dbReference>
<keyword evidence="2" id="KW-1185">Reference proteome</keyword>
<dbReference type="GO" id="GO:0019441">
    <property type="term" value="P:L-tryptophan catabolic process to kynurenine"/>
    <property type="evidence" value="ECO:0007669"/>
    <property type="project" value="InterPro"/>
</dbReference>
<dbReference type="PANTHER" id="PTHR10138">
    <property type="entry name" value="TRYPTOPHAN 2,3-DIOXYGENASE"/>
    <property type="match status" value="1"/>
</dbReference>
<dbReference type="AlphaFoldDB" id="A0A6G9AUJ1"/>